<name>A0A1H9RHB3_9BACI</name>
<dbReference type="PROSITE" id="PS50112">
    <property type="entry name" value="PAS"/>
    <property type="match status" value="1"/>
</dbReference>
<dbReference type="Pfam" id="PF00990">
    <property type="entry name" value="GGDEF"/>
    <property type="match status" value="1"/>
</dbReference>
<dbReference type="OrthoDB" id="9759607at2"/>
<dbReference type="STRING" id="1464123.SAMN05444126_104127"/>
<keyword evidence="5" id="KW-1185">Reference proteome</keyword>
<dbReference type="SUPFAM" id="SSF141868">
    <property type="entry name" value="EAL domain-like"/>
    <property type="match status" value="1"/>
</dbReference>
<dbReference type="Gene3D" id="3.30.70.270">
    <property type="match status" value="1"/>
</dbReference>
<dbReference type="SMART" id="SM00052">
    <property type="entry name" value="EAL"/>
    <property type="match status" value="1"/>
</dbReference>
<dbReference type="InterPro" id="IPR001633">
    <property type="entry name" value="EAL_dom"/>
</dbReference>
<proteinExistence type="predicted"/>
<dbReference type="CDD" id="cd01949">
    <property type="entry name" value="GGDEF"/>
    <property type="match status" value="1"/>
</dbReference>
<dbReference type="EMBL" id="FOGV01000004">
    <property type="protein sequence ID" value="SER71383.1"/>
    <property type="molecule type" value="Genomic_DNA"/>
</dbReference>
<gene>
    <name evidence="4" type="ORF">SAMN05444126_104127</name>
</gene>
<evidence type="ECO:0000259" key="3">
    <source>
        <dbReference type="PROSITE" id="PS50887"/>
    </source>
</evidence>
<dbReference type="InterPro" id="IPR052155">
    <property type="entry name" value="Biofilm_reg_signaling"/>
</dbReference>
<dbReference type="InterPro" id="IPR000160">
    <property type="entry name" value="GGDEF_dom"/>
</dbReference>
<dbReference type="RefSeq" id="WP_093072151.1">
    <property type="nucleotide sequence ID" value="NZ_FOGV01000004.1"/>
</dbReference>
<dbReference type="PANTHER" id="PTHR44757">
    <property type="entry name" value="DIGUANYLATE CYCLASE DGCP"/>
    <property type="match status" value="1"/>
</dbReference>
<dbReference type="Pfam" id="PF08448">
    <property type="entry name" value="PAS_4"/>
    <property type="match status" value="1"/>
</dbReference>
<accession>A0A1H9RHB3</accession>
<dbReference type="InterPro" id="IPR000014">
    <property type="entry name" value="PAS"/>
</dbReference>
<dbReference type="Gene3D" id="3.30.450.20">
    <property type="entry name" value="PAS domain"/>
    <property type="match status" value="2"/>
</dbReference>
<evidence type="ECO:0000259" key="1">
    <source>
        <dbReference type="PROSITE" id="PS50112"/>
    </source>
</evidence>
<dbReference type="SMART" id="SM00267">
    <property type="entry name" value="GGDEF"/>
    <property type="match status" value="1"/>
</dbReference>
<feature type="domain" description="PAS" evidence="1">
    <location>
        <begin position="119"/>
        <end position="170"/>
    </location>
</feature>
<evidence type="ECO:0000313" key="4">
    <source>
        <dbReference type="EMBL" id="SER71383.1"/>
    </source>
</evidence>
<reference evidence="5" key="1">
    <citation type="submission" date="2016-10" db="EMBL/GenBank/DDBJ databases">
        <authorList>
            <person name="de Groot N.N."/>
        </authorList>
    </citation>
    <scope>NUCLEOTIDE SEQUENCE [LARGE SCALE GENOMIC DNA]</scope>
    <source>
        <strain evidence="5">10nlg</strain>
    </source>
</reference>
<feature type="domain" description="GGDEF" evidence="3">
    <location>
        <begin position="264"/>
        <end position="399"/>
    </location>
</feature>
<comment type="caution">
    <text evidence="4">The sequence shown here is derived from an EMBL/GenBank/DDBJ whole genome shotgun (WGS) entry which is preliminary data.</text>
</comment>
<evidence type="ECO:0000259" key="2">
    <source>
        <dbReference type="PROSITE" id="PS50883"/>
    </source>
</evidence>
<dbReference type="PROSITE" id="PS50883">
    <property type="entry name" value="EAL"/>
    <property type="match status" value="1"/>
</dbReference>
<feature type="domain" description="EAL" evidence="2">
    <location>
        <begin position="408"/>
        <end position="662"/>
    </location>
</feature>
<dbReference type="SUPFAM" id="SSF55073">
    <property type="entry name" value="Nucleotide cyclase"/>
    <property type="match status" value="1"/>
</dbReference>
<dbReference type="Gene3D" id="3.20.20.450">
    <property type="entry name" value="EAL domain"/>
    <property type="match status" value="1"/>
</dbReference>
<dbReference type="InterPro" id="IPR035965">
    <property type="entry name" value="PAS-like_dom_sf"/>
</dbReference>
<dbReference type="InterPro" id="IPR013656">
    <property type="entry name" value="PAS_4"/>
</dbReference>
<evidence type="ECO:0000313" key="5">
    <source>
        <dbReference type="Proteomes" id="UP000199318"/>
    </source>
</evidence>
<protein>
    <submittedName>
        <fullName evidence="4">Two-component system, chemotaxis family, CheB/CheR fusion protein</fullName>
    </submittedName>
</protein>
<dbReference type="PROSITE" id="PS50887">
    <property type="entry name" value="GGDEF"/>
    <property type="match status" value="1"/>
</dbReference>
<dbReference type="InterPro" id="IPR029787">
    <property type="entry name" value="Nucleotide_cyclase"/>
</dbReference>
<dbReference type="SUPFAM" id="SSF55785">
    <property type="entry name" value="PYP-like sensor domain (PAS domain)"/>
    <property type="match status" value="2"/>
</dbReference>
<dbReference type="NCBIfam" id="TIGR00254">
    <property type="entry name" value="GGDEF"/>
    <property type="match status" value="1"/>
</dbReference>
<dbReference type="PANTHER" id="PTHR44757:SF2">
    <property type="entry name" value="BIOFILM ARCHITECTURE MAINTENANCE PROTEIN MBAA"/>
    <property type="match status" value="1"/>
</dbReference>
<dbReference type="InterPro" id="IPR035919">
    <property type="entry name" value="EAL_sf"/>
</dbReference>
<dbReference type="InterPro" id="IPR043128">
    <property type="entry name" value="Rev_trsase/Diguanyl_cyclase"/>
</dbReference>
<dbReference type="Proteomes" id="UP000199318">
    <property type="component" value="Unassembled WGS sequence"/>
</dbReference>
<dbReference type="CDD" id="cd01948">
    <property type="entry name" value="EAL"/>
    <property type="match status" value="1"/>
</dbReference>
<dbReference type="AlphaFoldDB" id="A0A1H9RHB3"/>
<dbReference type="CDD" id="cd00130">
    <property type="entry name" value="PAS"/>
    <property type="match status" value="1"/>
</dbReference>
<dbReference type="SMART" id="SM00091">
    <property type="entry name" value="PAS"/>
    <property type="match status" value="1"/>
</dbReference>
<dbReference type="Pfam" id="PF00563">
    <property type="entry name" value="EAL"/>
    <property type="match status" value="1"/>
</dbReference>
<sequence length="663" mass="75722">MQETIDALPYQIAVIDQNGFIQYVNKAWQQFTLDNGGTVESTGPGVNYLAILENGSAKNDAQGLRAILNGEKTAYESKYPCHTPDELRWYYFHAQPLIQHGDITGAVVNHRLIGSEELNSRDIYQIIENMNDAMFTVDDKYRFTYINQQAESEMRFSRSELLGETMWEMFPGMPDSDFEQNYVHAMSKRVPAQFEALYPPSGNWYEVSIYPHDDGGLITFFRNKNKEKHVDSLLWQSQHFDPMTGLPNRRHIYRYMEDLITAAEPFCLFYFDLDHFQLINDVYGHDFGDEVMQEAASRLRWSLTEQMFLGRLGGDEFIIIAEPDALKQLTAKQSEKLSRLFDMPFYSPDGKPIQIHASISSAIHPEDGNSPSAMITAVDTAMHEAKKQRKDETIVAYQATMKEMMERRITIESDLLEHFDSGDYFLVYQPQVSLITETICGVEVLSRWHHPVYGMIPPPEFISVAESAGKSSRLTKKIIHAGLHAYQTWTNETGFNGKIAFNVSASMIANESFNHFLIDVKERYNIADGIIELEITENAQLTASQAIKQALTTLRSEGFLIAVDDFGTGFSSIDYLIDFPIDILKIDKTFIDQIGVSKRGESVLRSLISLGKSLELDIVVEGLETDRERRFLIEEGCTLAQGYYFDKPMTHDDLMRRFADYQQ</sequence>
<dbReference type="NCBIfam" id="TIGR00229">
    <property type="entry name" value="sensory_box"/>
    <property type="match status" value="1"/>
</dbReference>
<organism evidence="4 5">
    <name type="scientific">Salisediminibacterium halotolerans</name>
    <dbReference type="NCBI Taxonomy" id="517425"/>
    <lineage>
        <taxon>Bacteria</taxon>
        <taxon>Bacillati</taxon>
        <taxon>Bacillota</taxon>
        <taxon>Bacilli</taxon>
        <taxon>Bacillales</taxon>
        <taxon>Bacillaceae</taxon>
        <taxon>Salisediminibacterium</taxon>
    </lineage>
</organism>